<protein>
    <recommendedName>
        <fullName evidence="2">GIY-YIG catalytic domain-containing protein</fullName>
    </recommendedName>
</protein>
<organism evidence="3 4">
    <name type="scientific">Actinomycetospora cinnamomea</name>
    <dbReference type="NCBI Taxonomy" id="663609"/>
    <lineage>
        <taxon>Bacteria</taxon>
        <taxon>Bacillati</taxon>
        <taxon>Actinomycetota</taxon>
        <taxon>Actinomycetes</taxon>
        <taxon>Pseudonocardiales</taxon>
        <taxon>Pseudonocardiaceae</taxon>
        <taxon>Actinomycetospora</taxon>
    </lineage>
</organism>
<reference evidence="3 4" key="1">
    <citation type="submission" date="2018-04" db="EMBL/GenBank/DDBJ databases">
        <title>Genomic Encyclopedia of Type Strains, Phase IV (KMG-IV): sequencing the most valuable type-strain genomes for metagenomic binning, comparative biology and taxonomic classification.</title>
        <authorList>
            <person name="Goeker M."/>
        </authorList>
    </citation>
    <scope>NUCLEOTIDE SEQUENCE [LARGE SCALE GENOMIC DNA]</scope>
    <source>
        <strain evidence="3 4">DSM 45771</strain>
    </source>
</reference>
<gene>
    <name evidence="3" type="ORF">C8D89_101880</name>
</gene>
<dbReference type="OrthoDB" id="7593365at2"/>
<dbReference type="Pfam" id="PF20815">
    <property type="entry name" value="GIY_YIG_2"/>
    <property type="match status" value="1"/>
</dbReference>
<dbReference type="RefSeq" id="WP_116706744.1">
    <property type="nucleotide sequence ID" value="NZ_QEKW01000001.1"/>
</dbReference>
<evidence type="ECO:0000256" key="1">
    <source>
        <dbReference type="SAM" id="MobiDB-lite"/>
    </source>
</evidence>
<evidence type="ECO:0000313" key="3">
    <source>
        <dbReference type="EMBL" id="PVZ15011.1"/>
    </source>
</evidence>
<feature type="domain" description="GIY-YIG catalytic" evidence="2">
    <location>
        <begin position="33"/>
        <end position="167"/>
    </location>
</feature>
<sequence>MTPAADAEAVLAGLVRPPIAPADIPTRVPREPGVYAWWAHPTILPGVPGPAHPDEAGLRLLYVGRATALRSRLGRNHMRRTGSSTLRRTLAGLLLDEEGYRTRWTDRVVLVDEDEARLTTWMGANLRVSWCTHTEPRQVEGDVIRALGPPLNVDHASGPSRAAVKAARKRYHGSASPRP</sequence>
<name>A0A2U1FS31_9PSEU</name>
<keyword evidence="4" id="KW-1185">Reference proteome</keyword>
<evidence type="ECO:0000259" key="2">
    <source>
        <dbReference type="Pfam" id="PF20815"/>
    </source>
</evidence>
<evidence type="ECO:0000313" key="4">
    <source>
        <dbReference type="Proteomes" id="UP000245639"/>
    </source>
</evidence>
<dbReference type="AlphaFoldDB" id="A0A2U1FS31"/>
<dbReference type="EMBL" id="QEKW01000001">
    <property type="protein sequence ID" value="PVZ15011.1"/>
    <property type="molecule type" value="Genomic_DNA"/>
</dbReference>
<proteinExistence type="predicted"/>
<accession>A0A2U1FS31</accession>
<feature type="region of interest" description="Disordered" evidence="1">
    <location>
        <begin position="150"/>
        <end position="179"/>
    </location>
</feature>
<dbReference type="InterPro" id="IPR049311">
    <property type="entry name" value="GIY_YIG_cat"/>
</dbReference>
<dbReference type="Proteomes" id="UP000245639">
    <property type="component" value="Unassembled WGS sequence"/>
</dbReference>
<comment type="caution">
    <text evidence="3">The sequence shown here is derived from an EMBL/GenBank/DDBJ whole genome shotgun (WGS) entry which is preliminary data.</text>
</comment>